<name>A0A1I5N562_9BACT</name>
<organism evidence="1 2">
    <name type="scientific">Pseudarcicella hirudinis</name>
    <dbReference type="NCBI Taxonomy" id="1079859"/>
    <lineage>
        <taxon>Bacteria</taxon>
        <taxon>Pseudomonadati</taxon>
        <taxon>Bacteroidota</taxon>
        <taxon>Cytophagia</taxon>
        <taxon>Cytophagales</taxon>
        <taxon>Flectobacillaceae</taxon>
        <taxon>Pseudarcicella</taxon>
    </lineage>
</organism>
<accession>A0A1I5N562</accession>
<dbReference type="STRING" id="1079859.SAMN04515674_101604"/>
<proteinExistence type="predicted"/>
<gene>
    <name evidence="1" type="ORF">SAMN04515674_101604</name>
</gene>
<dbReference type="Proteomes" id="UP000199306">
    <property type="component" value="Unassembled WGS sequence"/>
</dbReference>
<reference evidence="1 2" key="1">
    <citation type="submission" date="2016-10" db="EMBL/GenBank/DDBJ databases">
        <authorList>
            <person name="de Groot N.N."/>
        </authorList>
    </citation>
    <scope>NUCLEOTIDE SEQUENCE [LARGE SCALE GENOMIC DNA]</scope>
    <source>
        <strain evidence="2">E92,LMG 26720,CCM 7988</strain>
    </source>
</reference>
<dbReference type="RefSeq" id="WP_092011835.1">
    <property type="nucleotide sequence ID" value="NZ_FOXH01000001.1"/>
</dbReference>
<keyword evidence="2" id="KW-1185">Reference proteome</keyword>
<dbReference type="EMBL" id="FOXH01000001">
    <property type="protein sequence ID" value="SFP16857.1"/>
    <property type="molecule type" value="Genomic_DNA"/>
</dbReference>
<dbReference type="OrthoDB" id="596204at2"/>
<dbReference type="AlphaFoldDB" id="A0A1I5N562"/>
<evidence type="ECO:0000313" key="1">
    <source>
        <dbReference type="EMBL" id="SFP16857.1"/>
    </source>
</evidence>
<protein>
    <submittedName>
        <fullName evidence="1">Uncharacterized protein</fullName>
    </submittedName>
</protein>
<evidence type="ECO:0000313" key="2">
    <source>
        <dbReference type="Proteomes" id="UP000199306"/>
    </source>
</evidence>
<sequence length="1134" mass="126768">MFPADDNLDYPKFIANQVLQSKHLNDMFEYLDEQNRLTRTNLIGIGVMCGMDVVPVGATQLKITKGVGVTSAGYLVEVPEKTYQNRKDYTVPPEIEYLPFYNKPAKTNRFPMWELTEGTPAGSVALDAAFLSGSGNENDRKVVLIFVELLYSDNHNCSPNSCDDKGANVKITFRPLLMRKADAITLLNEVKAFDGGTVNVPDASFLLPDMKIKRVNVPKTDLITVQNVVDAYRNVLTRGFVETTVKQNWITAFNTFNLLLTGIPNTLTGWNPPFAIDNKIQLPNPYEYQYYYDFIADLIEVYEELQQETGGVLAVCCPDERLFPRHLFLGLATENTKLVTSDFRHYFIPSPILGNKNLIKARIISLFKKAMKLLSFAVPVPPKNVRITPSKLGDFLLSKKAIPYYYDVTGGTEPLFSLWNYKKTSRNKSRQNLSYHAVDYPDPKPDFVVNPLLYDLEPYNFLRIEGHVGKNYKDALLEITNLRDNNRLPFDVLAIRTGEFTKNSDGILNYDCNFQDLEINYDVARREWECCIGMAIEYLDDVLPVIDILPVRKNRIRQFEKQLVKAKKFMVNDLPEFVKKWIEFITAYEAIELEARAIRKLLENDLEIAHNDRNVKDDFEIEDLIDHLDSVIQSCRKGPFRAIYQEYKKRLALIKEKLLLKNYANANPGLQHKAGVPLGGTFILVYDDNPSTKNTVFADFYLPYLCCSDCSPSQVVIEKTDVPPLSAVLVGEPVCDPQGANFSVQIVIMGGKAPYKASGAPIPGNVVSIVTKSGQGGSVEITDDDGQKVTVTIPVHTCQIPAQPLVISATPPVCAQDFLSYSADVTITGGTAPFSYNGTPKTSPFKVSFNSGVTGVVQVKDSLGINSNTLTIPAQNCCQFPCNGKLLTCQYPFIPIPQQEILISATLEEFVFDGQNLDLKMVSFNLPLNAGLETDFKLNPTSYPVFRTLIVKEINNVIGARIGQIGLVTMIEDSGEKAGIISIANYQCNDFSIRISFKIKESVITYTYSPQGLVINDENGSQLVPKFNCSLSDQCSKNAEAKPLCNQDVKINNIKISKPNRAQPVYDFEVDPNTPGAKYYWLFEAKNGVNPSSSTARKPRITFSPNENTVSVKVFVIINGCMKMLEKVLELGNQ</sequence>